<accession>A0A2M6W6R1</accession>
<dbReference type="Proteomes" id="UP000231426">
    <property type="component" value="Unassembled WGS sequence"/>
</dbReference>
<proteinExistence type="predicted"/>
<dbReference type="AlphaFoldDB" id="A0A2M6W6R1"/>
<evidence type="ECO:0000313" key="2">
    <source>
        <dbReference type="Proteomes" id="UP000231426"/>
    </source>
</evidence>
<gene>
    <name evidence="1" type="ORF">COU29_01700</name>
</gene>
<name>A0A2M6W6R1_9BACT</name>
<dbReference type="EMBL" id="PFBV01000003">
    <property type="protein sequence ID" value="PIT88478.1"/>
    <property type="molecule type" value="Genomic_DNA"/>
</dbReference>
<sequence>MKYPTMFIARVMITLPEQKQLRAALNSGVDTPVGEYLYQMCYFKLTPDYILNKVRMPPGTKERQIAQRILKCRELYAEWRRLYIKEWRQTKQKN</sequence>
<reference evidence="2" key="1">
    <citation type="submission" date="2017-09" db="EMBL/GenBank/DDBJ databases">
        <title>Depth-based differentiation of microbial function through sediment-hosted aquifers and enrichment of novel symbionts in the deep terrestrial subsurface.</title>
        <authorList>
            <person name="Probst A.J."/>
            <person name="Ladd B."/>
            <person name="Jarett J.K."/>
            <person name="Geller-Mcgrath D.E."/>
            <person name="Sieber C.M.K."/>
            <person name="Emerson J.B."/>
            <person name="Anantharaman K."/>
            <person name="Thomas B.C."/>
            <person name="Malmstrom R."/>
            <person name="Stieglmeier M."/>
            <person name="Klingl A."/>
            <person name="Woyke T."/>
            <person name="Ryan C.M."/>
            <person name="Banfield J.F."/>
        </authorList>
    </citation>
    <scope>NUCLEOTIDE SEQUENCE [LARGE SCALE GENOMIC DNA]</scope>
</reference>
<evidence type="ECO:0000313" key="1">
    <source>
        <dbReference type="EMBL" id="PIT88478.1"/>
    </source>
</evidence>
<protein>
    <submittedName>
        <fullName evidence="1">Uncharacterized protein</fullName>
    </submittedName>
</protein>
<comment type="caution">
    <text evidence="1">The sequence shown here is derived from an EMBL/GenBank/DDBJ whole genome shotgun (WGS) entry which is preliminary data.</text>
</comment>
<organism evidence="1 2">
    <name type="scientific">Candidatus Magasanikbacteria bacterium CG10_big_fil_rev_8_21_14_0_10_36_32</name>
    <dbReference type="NCBI Taxonomy" id="1974646"/>
    <lineage>
        <taxon>Bacteria</taxon>
        <taxon>Candidatus Magasanikiibacteriota</taxon>
    </lineage>
</organism>